<dbReference type="PANTHER" id="PTHR21139:SF2">
    <property type="entry name" value="TRIOSEPHOSPHATE ISOMERASE"/>
    <property type="match status" value="1"/>
</dbReference>
<dbReference type="GO" id="GO:0046166">
    <property type="term" value="P:glyceraldehyde-3-phosphate biosynthetic process"/>
    <property type="evidence" value="ECO:0007669"/>
    <property type="project" value="TreeGrafter"/>
</dbReference>
<dbReference type="Proteomes" id="UP001216638">
    <property type="component" value="Chromosome 3"/>
</dbReference>
<comment type="pathway">
    <text evidence="4">Carbohydrate biosynthesis; gluconeogenesis.</text>
</comment>
<dbReference type="GO" id="GO:0006096">
    <property type="term" value="P:glycolytic process"/>
    <property type="evidence" value="ECO:0007669"/>
    <property type="project" value="UniProtKB-KW"/>
</dbReference>
<evidence type="ECO:0000256" key="4">
    <source>
        <dbReference type="RuleBase" id="RU363013"/>
    </source>
</evidence>
<dbReference type="InterPro" id="IPR013785">
    <property type="entry name" value="Aldolase_TIM"/>
</dbReference>
<keyword evidence="4" id="KW-0324">Glycolysis</keyword>
<comment type="similarity">
    <text evidence="1 4">Belongs to the triosephosphate isomerase family.</text>
</comment>
<dbReference type="AlphaFoldDB" id="A0AAF0DZ01"/>
<dbReference type="GO" id="GO:0019563">
    <property type="term" value="P:glycerol catabolic process"/>
    <property type="evidence" value="ECO:0007669"/>
    <property type="project" value="TreeGrafter"/>
</dbReference>
<protein>
    <recommendedName>
        <fullName evidence="4">Triosephosphate isomerase</fullName>
        <ecNumber evidence="4">5.3.1.1</ecNumber>
    </recommendedName>
</protein>
<evidence type="ECO:0000256" key="1">
    <source>
        <dbReference type="ARBA" id="ARBA00007422"/>
    </source>
</evidence>
<gene>
    <name evidence="5" type="ORF">MBRA1_002801</name>
</gene>
<keyword evidence="4" id="KW-0312">Gluconeogenesis</keyword>
<comment type="pathway">
    <text evidence="4">Carbohydrate degradation; glycolysis; D-glyceraldehyde 3-phosphate from glycerone phosphate: step 1/1.</text>
</comment>
<dbReference type="PROSITE" id="PS00171">
    <property type="entry name" value="TIM_1"/>
    <property type="match status" value="1"/>
</dbReference>
<dbReference type="Gene3D" id="3.20.20.70">
    <property type="entry name" value="Aldolase class I"/>
    <property type="match status" value="1"/>
</dbReference>
<evidence type="ECO:0000256" key="2">
    <source>
        <dbReference type="ARBA" id="ARBA00011738"/>
    </source>
</evidence>
<reference evidence="5" key="1">
    <citation type="submission" date="2023-03" db="EMBL/GenBank/DDBJ databases">
        <title>Mating type loci evolution in Malassezia.</title>
        <authorList>
            <person name="Coelho M.A."/>
        </authorList>
    </citation>
    <scope>NUCLEOTIDE SEQUENCE</scope>
    <source>
        <strain evidence="5">CBS 14135</strain>
    </source>
</reference>
<dbReference type="InterPro" id="IPR035990">
    <property type="entry name" value="TIM_sf"/>
</dbReference>
<dbReference type="CDD" id="cd00311">
    <property type="entry name" value="TIM"/>
    <property type="match status" value="1"/>
</dbReference>
<dbReference type="EMBL" id="CP119953">
    <property type="protein sequence ID" value="WFC96145.1"/>
    <property type="molecule type" value="Genomic_DNA"/>
</dbReference>
<dbReference type="InterPro" id="IPR000652">
    <property type="entry name" value="Triosephosphate_isomerase"/>
</dbReference>
<dbReference type="PANTHER" id="PTHR21139">
    <property type="entry name" value="TRIOSEPHOSPHATE ISOMERASE"/>
    <property type="match status" value="1"/>
</dbReference>
<evidence type="ECO:0000313" key="6">
    <source>
        <dbReference type="Proteomes" id="UP001216638"/>
    </source>
</evidence>
<keyword evidence="3 4" id="KW-0413">Isomerase</keyword>
<dbReference type="GO" id="GO:0006094">
    <property type="term" value="P:gluconeogenesis"/>
    <property type="evidence" value="ECO:0007669"/>
    <property type="project" value="UniProtKB-KW"/>
</dbReference>
<dbReference type="EC" id="5.3.1.1" evidence="4"/>
<dbReference type="PROSITE" id="PS51440">
    <property type="entry name" value="TIM_2"/>
    <property type="match status" value="1"/>
</dbReference>
<organism evidence="5 6">
    <name type="scientific">Malassezia brasiliensis</name>
    <dbReference type="NCBI Taxonomy" id="1821822"/>
    <lineage>
        <taxon>Eukaryota</taxon>
        <taxon>Fungi</taxon>
        <taxon>Dikarya</taxon>
        <taxon>Basidiomycota</taxon>
        <taxon>Ustilaginomycotina</taxon>
        <taxon>Malasseziomycetes</taxon>
        <taxon>Malasseziales</taxon>
        <taxon>Malasseziaceae</taxon>
        <taxon>Malassezia</taxon>
    </lineage>
</organism>
<dbReference type="InterPro" id="IPR020861">
    <property type="entry name" value="Triosephosphate_isomerase_AS"/>
</dbReference>
<accession>A0AAF0DZ01</accession>
<comment type="catalytic activity">
    <reaction evidence="4">
        <text>D-glyceraldehyde 3-phosphate = dihydroxyacetone phosphate</text>
        <dbReference type="Rhea" id="RHEA:18585"/>
        <dbReference type="ChEBI" id="CHEBI:57642"/>
        <dbReference type="ChEBI" id="CHEBI:59776"/>
        <dbReference type="EC" id="5.3.1.1"/>
    </reaction>
</comment>
<comment type="subunit">
    <text evidence="2">Homodimer.</text>
</comment>
<dbReference type="Pfam" id="PF00121">
    <property type="entry name" value="TIM"/>
    <property type="match status" value="1"/>
</dbReference>
<sequence length="273" mass="29690">MPSTGPRRRLVGTSLKMYFDLDRTRSYVRDVVRTLNELPNFPPRDAAGHQALDVFVIPDFVSLTSVHELLQDVQAEVWVGAQDTHDQDAGAYTGEVSPKTLAQAGCRLVEIGHAERRGLFGETDEIVARKAGAIVRNAMTPLVCVGEVTYPGEDTELAVSECWQQARAVLEAVPTDADVVLAYEPVWAIGKAQPASAAHIVAVTQALRVRCLDEFPNRSDASLRILYGGSAKPGLYEHIYEGVDGLFLGRFAHDPAQFAKTIQEVYAAGRTGA</sequence>
<name>A0AAF0DZ01_9BASI</name>
<evidence type="ECO:0000313" key="5">
    <source>
        <dbReference type="EMBL" id="WFC96145.1"/>
    </source>
</evidence>
<dbReference type="GO" id="GO:0004807">
    <property type="term" value="F:triose-phosphate isomerase activity"/>
    <property type="evidence" value="ECO:0007669"/>
    <property type="project" value="UniProtKB-EC"/>
</dbReference>
<dbReference type="GO" id="GO:0005829">
    <property type="term" value="C:cytosol"/>
    <property type="evidence" value="ECO:0007669"/>
    <property type="project" value="TreeGrafter"/>
</dbReference>
<dbReference type="SUPFAM" id="SSF51351">
    <property type="entry name" value="Triosephosphate isomerase (TIM)"/>
    <property type="match status" value="1"/>
</dbReference>
<evidence type="ECO:0000256" key="3">
    <source>
        <dbReference type="ARBA" id="ARBA00023235"/>
    </source>
</evidence>
<proteinExistence type="inferred from homology"/>
<keyword evidence="6" id="KW-1185">Reference proteome</keyword>